<dbReference type="STRING" id="1798661.A3D65_01445"/>
<keyword evidence="1" id="KW-0812">Transmembrane</keyword>
<evidence type="ECO:0000313" key="2">
    <source>
        <dbReference type="EMBL" id="OGZ07749.1"/>
    </source>
</evidence>
<reference evidence="2 3" key="1">
    <citation type="journal article" date="2016" name="Nat. Commun.">
        <title>Thousands of microbial genomes shed light on interconnected biogeochemical processes in an aquifer system.</title>
        <authorList>
            <person name="Anantharaman K."/>
            <person name="Brown C.T."/>
            <person name="Hug L.A."/>
            <person name="Sharon I."/>
            <person name="Castelle C.J."/>
            <person name="Probst A.J."/>
            <person name="Thomas B.C."/>
            <person name="Singh A."/>
            <person name="Wilkins M.J."/>
            <person name="Karaoz U."/>
            <person name="Brodie E.L."/>
            <person name="Williams K.H."/>
            <person name="Hubbard S.S."/>
            <person name="Banfield J.F."/>
        </authorList>
    </citation>
    <scope>NUCLEOTIDE SEQUENCE [LARGE SCALE GENOMIC DNA]</scope>
</reference>
<feature type="transmembrane region" description="Helical" evidence="1">
    <location>
        <begin position="110"/>
        <end position="134"/>
    </location>
</feature>
<dbReference type="Proteomes" id="UP000177996">
    <property type="component" value="Unassembled WGS sequence"/>
</dbReference>
<keyword evidence="1" id="KW-1133">Transmembrane helix</keyword>
<feature type="transmembrane region" description="Helical" evidence="1">
    <location>
        <begin position="67"/>
        <end position="86"/>
    </location>
</feature>
<evidence type="ECO:0000313" key="3">
    <source>
        <dbReference type="Proteomes" id="UP000177996"/>
    </source>
</evidence>
<protein>
    <recommendedName>
        <fullName evidence="4">EamA domain-containing protein</fullName>
    </recommendedName>
</protein>
<gene>
    <name evidence="2" type="ORF">A3D65_01445</name>
</gene>
<name>A0A1G2D2B5_9BACT</name>
<proteinExistence type="predicted"/>
<dbReference type="EMBL" id="MHLL01000053">
    <property type="protein sequence ID" value="OGZ07749.1"/>
    <property type="molecule type" value="Genomic_DNA"/>
</dbReference>
<feature type="transmembrane region" description="Helical" evidence="1">
    <location>
        <begin position="146"/>
        <end position="164"/>
    </location>
</feature>
<dbReference type="AlphaFoldDB" id="A0A1G2D2B5"/>
<sequence>MFGIILVSVGAFFDEISTLIGKAEVAEKKETIYSMAFLSLIWSTLVFAIIILVRGEFVFSFASIPTLLLRTVIEVVLIYVGTIAVVRSDRSTFGFLRTGTIPLLLVADLWLGYTLTPLQIVGIAILVLALLVAFLNHGIRKEGIKFVLLASILPVFTISIFKYNITHYNSVEVEQLITHIILLICIFVMALKVGHENPLKMLTQRVFFAQSFSACIGGVLISFAYLFAPASTITAAKRAVSVLWAIVAGNLYFQEKHIVLKIALFVVVAIGIALLAM</sequence>
<feature type="transmembrane region" description="Helical" evidence="1">
    <location>
        <begin position="31"/>
        <end position="55"/>
    </location>
</feature>
<feature type="transmembrane region" description="Helical" evidence="1">
    <location>
        <begin position="258"/>
        <end position="276"/>
    </location>
</feature>
<evidence type="ECO:0000256" key="1">
    <source>
        <dbReference type="SAM" id="Phobius"/>
    </source>
</evidence>
<feature type="transmembrane region" description="Helical" evidence="1">
    <location>
        <begin position="206"/>
        <end position="228"/>
    </location>
</feature>
<feature type="transmembrane region" description="Helical" evidence="1">
    <location>
        <begin position="176"/>
        <end position="194"/>
    </location>
</feature>
<accession>A0A1G2D2B5</accession>
<keyword evidence="1" id="KW-0472">Membrane</keyword>
<organism evidence="2 3">
    <name type="scientific">Candidatus Lloydbacteria bacterium RIFCSPHIGHO2_02_FULL_50_13</name>
    <dbReference type="NCBI Taxonomy" id="1798661"/>
    <lineage>
        <taxon>Bacteria</taxon>
        <taxon>Candidatus Lloydiibacteriota</taxon>
    </lineage>
</organism>
<evidence type="ECO:0008006" key="4">
    <source>
        <dbReference type="Google" id="ProtNLM"/>
    </source>
</evidence>
<comment type="caution">
    <text evidence="2">The sequence shown here is derived from an EMBL/GenBank/DDBJ whole genome shotgun (WGS) entry which is preliminary data.</text>
</comment>